<reference evidence="2" key="1">
    <citation type="submission" date="2023-07" db="EMBL/GenBank/DDBJ databases">
        <title>Black Yeasts Isolated from many extreme environments.</title>
        <authorList>
            <person name="Coleine C."/>
            <person name="Stajich J.E."/>
            <person name="Selbmann L."/>
        </authorList>
    </citation>
    <scope>NUCLEOTIDE SEQUENCE</scope>
    <source>
        <strain evidence="2">CCFEE 5485</strain>
    </source>
</reference>
<feature type="region of interest" description="Disordered" evidence="1">
    <location>
        <begin position="484"/>
        <end position="530"/>
    </location>
</feature>
<accession>A0AAE0WQ65</accession>
<sequence length="530" mass="58873">MATTTPPILELPPEVVVHISNFLNTKELGDFRQSCKAIETATFKAFSKDFFSKRQFMLEQVSLQALVDISKHPVLSKQLSEVIISTHKLPNQYSGFNRLSSALIESGYVDQDVLITTGLARDMLVQAFSNLTNLRTVGLRDFDGLGRYRDGIDARWRTYGWSYGRVPHDVGPYQLENRSPDSYLPLILLALGQARVSVQAIPRAVQHSESRSQNQADPLQGTRSIVQLDIILRRHHKLLPRSFDVLGGYMGTTVKPILAGLKQLLLVVDSNERYRLVDPTNDPPPRDALANFLHHCRQLEILRLNFCPNDHYAERFLQWFGALGTTVLGATALGAEFATVIPLSLPYLKTLDLGMLAASPSALVRTICKFDLTSLNLWKITIECAPTDPASFEEFLTNLADVLPTSTAIRNISFGFIHQLRHTPLHLSMADSIRFAKDGDVKNRAGHNVEERAVFQIDHGLSVAQWLRATADRVWLENAEENYISMGDDGSDEEVGDSDLDEPEDEEGVAIDGAGGDNGNEDEDDGGHEA</sequence>
<feature type="compositionally biased region" description="Acidic residues" evidence="1">
    <location>
        <begin position="519"/>
        <end position="530"/>
    </location>
</feature>
<proteinExistence type="predicted"/>
<keyword evidence="3" id="KW-1185">Reference proteome</keyword>
<feature type="compositionally biased region" description="Acidic residues" evidence="1">
    <location>
        <begin position="489"/>
        <end position="509"/>
    </location>
</feature>
<dbReference type="EMBL" id="JAUTXT010000013">
    <property type="protein sequence ID" value="KAK3675814.1"/>
    <property type="molecule type" value="Genomic_DNA"/>
</dbReference>
<name>A0AAE0WQ65_9PEZI</name>
<evidence type="ECO:0000313" key="2">
    <source>
        <dbReference type="EMBL" id="KAK3675814.1"/>
    </source>
</evidence>
<dbReference type="Proteomes" id="UP001274830">
    <property type="component" value="Unassembled WGS sequence"/>
</dbReference>
<protein>
    <recommendedName>
        <fullName evidence="4">F-box domain-containing protein</fullName>
    </recommendedName>
</protein>
<evidence type="ECO:0000256" key="1">
    <source>
        <dbReference type="SAM" id="MobiDB-lite"/>
    </source>
</evidence>
<evidence type="ECO:0000313" key="3">
    <source>
        <dbReference type="Proteomes" id="UP001274830"/>
    </source>
</evidence>
<evidence type="ECO:0008006" key="4">
    <source>
        <dbReference type="Google" id="ProtNLM"/>
    </source>
</evidence>
<dbReference type="AlphaFoldDB" id="A0AAE0WQ65"/>
<organism evidence="2 3">
    <name type="scientific">Recurvomyces mirabilis</name>
    <dbReference type="NCBI Taxonomy" id="574656"/>
    <lineage>
        <taxon>Eukaryota</taxon>
        <taxon>Fungi</taxon>
        <taxon>Dikarya</taxon>
        <taxon>Ascomycota</taxon>
        <taxon>Pezizomycotina</taxon>
        <taxon>Dothideomycetes</taxon>
        <taxon>Dothideomycetidae</taxon>
        <taxon>Mycosphaerellales</taxon>
        <taxon>Teratosphaeriaceae</taxon>
        <taxon>Recurvomyces</taxon>
    </lineage>
</organism>
<gene>
    <name evidence="2" type="ORF">LTR78_004455</name>
</gene>
<comment type="caution">
    <text evidence="2">The sequence shown here is derived from an EMBL/GenBank/DDBJ whole genome shotgun (WGS) entry which is preliminary data.</text>
</comment>